<evidence type="ECO:0008006" key="5">
    <source>
        <dbReference type="Google" id="ProtNLM"/>
    </source>
</evidence>
<dbReference type="Proteomes" id="UP000245059">
    <property type="component" value="Unassembled WGS sequence"/>
</dbReference>
<dbReference type="OrthoDB" id="7030738at2"/>
<dbReference type="RefSeq" id="WP_109202288.1">
    <property type="nucleotide sequence ID" value="NZ_QEWS01000014.1"/>
</dbReference>
<dbReference type="EMBL" id="QEWW01000011">
    <property type="protein sequence ID" value="PWD83469.1"/>
    <property type="molecule type" value="Genomic_DNA"/>
</dbReference>
<evidence type="ECO:0000313" key="1">
    <source>
        <dbReference type="EMBL" id="PWD83469.1"/>
    </source>
</evidence>
<protein>
    <recommendedName>
        <fullName evidence="5">HEPN domain-containing protein</fullName>
    </recommendedName>
</protein>
<dbReference type="Proteomes" id="UP000245217">
    <property type="component" value="Unassembled WGS sequence"/>
</dbReference>
<dbReference type="Gene3D" id="1.20.120.330">
    <property type="entry name" value="Nucleotidyltransferases domain 2"/>
    <property type="match status" value="1"/>
</dbReference>
<organism evidence="1 3">
    <name type="scientific">Ignatzschineria cameli</name>
    <dbReference type="NCBI Taxonomy" id="2182793"/>
    <lineage>
        <taxon>Bacteria</taxon>
        <taxon>Pseudomonadati</taxon>
        <taxon>Pseudomonadota</taxon>
        <taxon>Gammaproteobacteria</taxon>
        <taxon>Cardiobacteriales</taxon>
        <taxon>Ignatzschineriaceae</taxon>
        <taxon>Ignatzschineria</taxon>
    </lineage>
</organism>
<comment type="caution">
    <text evidence="1">The sequence shown here is derived from an EMBL/GenBank/DDBJ whole genome shotgun (WGS) entry which is preliminary data.</text>
</comment>
<sequence length="134" mass="15335">MSVSSADFLDLARRNLISSPREIECRNTISLAYYASYHAIKPHLSKNAPNTHSALIDYLCDENIHQDEKMKSSDLRALGLLLETMKKNRVYADYFLKKNIKERDARKSIISAEAFKAVLDELVEGRDDRSVDDQ</sequence>
<accession>A0A2U2AKJ7</accession>
<gene>
    <name evidence="1" type="ORF">DC077_09680</name>
    <name evidence="2" type="ORF">DC078_09425</name>
</gene>
<evidence type="ECO:0000313" key="4">
    <source>
        <dbReference type="Proteomes" id="UP000245217"/>
    </source>
</evidence>
<dbReference type="AlphaFoldDB" id="A0A2U2AKJ7"/>
<reference evidence="3 4" key="2">
    <citation type="submission" date="2018-05" db="EMBL/GenBank/DDBJ databases">
        <title>Ignatzschineria dubaiensis sp. nov., isolated from necrotic foot tissues of dromedaries (Camelus dromedarius) and associated maggots in Dubai, United Arab Emirates.</title>
        <authorList>
            <person name="Tsang C.C."/>
            <person name="Tang J.Y.M."/>
            <person name="Fong J.Y.H."/>
            <person name="Kinne J."/>
            <person name="Lee H.H."/>
            <person name="Joseph M."/>
            <person name="Jose S."/>
            <person name="Schuster R.K."/>
            <person name="Tang Y."/>
            <person name="Sivakumar S."/>
            <person name="Chen J.H.K."/>
            <person name="Teng J.L.L."/>
            <person name="Lau S.K.P."/>
            <person name="Wernery U."/>
            <person name="Woo P.C.Y."/>
        </authorList>
    </citation>
    <scope>NUCLEOTIDE SEQUENCE [LARGE SCALE GENOMIC DNA]</scope>
    <source>
        <strain evidence="3">UAE-HKU57</strain>
        <strain evidence="4">UAE-HKU58</strain>
    </source>
</reference>
<evidence type="ECO:0000313" key="3">
    <source>
        <dbReference type="Proteomes" id="UP000245059"/>
    </source>
</evidence>
<keyword evidence="4" id="KW-1185">Reference proteome</keyword>
<proteinExistence type="predicted"/>
<dbReference type="EMBL" id="QEWV01000013">
    <property type="protein sequence ID" value="PWD89727.1"/>
    <property type="molecule type" value="Genomic_DNA"/>
</dbReference>
<reference evidence="1" key="1">
    <citation type="journal article" date="2018" name="Genome Announc.">
        <title>Ignatzschineria cameli sp. nov., isolated from necrotic foot tissue of dromedaries (Camelus dromedarius) and associated maggots (Wohlfahrtia species) in Dubai.</title>
        <authorList>
            <person name="Tsang C.C."/>
            <person name="Tang J.Y."/>
            <person name="Fong J.Y."/>
            <person name="Kinne J."/>
            <person name="Lee H.H."/>
            <person name="Joseph M."/>
            <person name="Jose S."/>
            <person name="Schuster R.K."/>
            <person name="Tang Y."/>
            <person name="Sivakumar S."/>
            <person name="Chen J.H."/>
            <person name="Teng J.L."/>
            <person name="Lau S.K."/>
            <person name="Wernery U."/>
            <person name="Woo P.C."/>
        </authorList>
    </citation>
    <scope>NUCLEOTIDE SEQUENCE</scope>
    <source>
        <strain evidence="1">UAE-HKU57</strain>
        <strain evidence="2">UAE-HKU58</strain>
    </source>
</reference>
<name>A0A2U2AKJ7_9GAMM</name>
<evidence type="ECO:0000313" key="2">
    <source>
        <dbReference type="EMBL" id="PWD89727.1"/>
    </source>
</evidence>